<dbReference type="SUPFAM" id="SSF81606">
    <property type="entry name" value="PP2C-like"/>
    <property type="match status" value="1"/>
</dbReference>
<dbReference type="Gene3D" id="3.60.40.10">
    <property type="entry name" value="PPM-type phosphatase domain"/>
    <property type="match status" value="1"/>
</dbReference>
<dbReference type="InterPro" id="IPR001932">
    <property type="entry name" value="PPM-type_phosphatase-like_dom"/>
</dbReference>
<reference evidence="2" key="1">
    <citation type="submission" date="2020-05" db="EMBL/GenBank/DDBJ databases">
        <authorList>
            <person name="Chiriac C."/>
            <person name="Salcher M."/>
            <person name="Ghai R."/>
            <person name="Kavagutti S V."/>
        </authorList>
    </citation>
    <scope>NUCLEOTIDE SEQUENCE</scope>
</reference>
<name>A0A6J7DRC6_9ZZZZ</name>
<gene>
    <name evidence="2" type="ORF">UFOPK3444_00659</name>
</gene>
<dbReference type="Pfam" id="PF13672">
    <property type="entry name" value="PP2C_2"/>
    <property type="match status" value="1"/>
</dbReference>
<dbReference type="PANTHER" id="PTHR47992">
    <property type="entry name" value="PROTEIN PHOSPHATASE"/>
    <property type="match status" value="1"/>
</dbReference>
<sequence>MSLRVVEHAERSDTGLVREANEDSFLVRAPLFVVADGMGGASAGEVASRAAVEEFAGGLPSGDDPEQQLAAVVARANQRINSEAAADDRRKGMGTTVTAALVGDGTVSIAHVGDSRAYLIRGDALAQLTRDHTLVDELVRQGQLTPAEAAEHPQRSIITRALGPEPHVQIDTLTQEVEDGDVLLLCSDGLTGMVDDATLAATVSEAESLSDAARDLITKANAAGGRDNITVLLLRISTGTTGRAAALPGANKTQVGGAAAEPSGKKSRRGLAAAVVITALLALIAGAGWEASRAVFFLGTDANGTVTIYRGLPYELPLSLDLYQRWYTSGVPASVLTPSQKTRLLDHKLRTKRDASDLVASLERGDLTK</sequence>
<dbReference type="PROSITE" id="PS51746">
    <property type="entry name" value="PPM_2"/>
    <property type="match status" value="1"/>
</dbReference>
<evidence type="ECO:0000259" key="1">
    <source>
        <dbReference type="PROSITE" id="PS51746"/>
    </source>
</evidence>
<organism evidence="2">
    <name type="scientific">freshwater metagenome</name>
    <dbReference type="NCBI Taxonomy" id="449393"/>
    <lineage>
        <taxon>unclassified sequences</taxon>
        <taxon>metagenomes</taxon>
        <taxon>ecological metagenomes</taxon>
    </lineage>
</organism>
<proteinExistence type="predicted"/>
<protein>
    <submittedName>
        <fullName evidence="2">Unannotated protein</fullName>
    </submittedName>
</protein>
<feature type="domain" description="PPM-type phosphatase" evidence="1">
    <location>
        <begin position="7"/>
        <end position="236"/>
    </location>
</feature>
<dbReference type="AlphaFoldDB" id="A0A6J7DRC6"/>
<dbReference type="InterPro" id="IPR015655">
    <property type="entry name" value="PP2C"/>
</dbReference>
<dbReference type="GO" id="GO:0004722">
    <property type="term" value="F:protein serine/threonine phosphatase activity"/>
    <property type="evidence" value="ECO:0007669"/>
    <property type="project" value="InterPro"/>
</dbReference>
<dbReference type="SMART" id="SM00331">
    <property type="entry name" value="PP2C_SIG"/>
    <property type="match status" value="1"/>
</dbReference>
<dbReference type="CDD" id="cd00143">
    <property type="entry name" value="PP2Cc"/>
    <property type="match status" value="1"/>
</dbReference>
<accession>A0A6J7DRC6</accession>
<dbReference type="EMBL" id="CAFBLU010000008">
    <property type="protein sequence ID" value="CAB4869853.1"/>
    <property type="molecule type" value="Genomic_DNA"/>
</dbReference>
<evidence type="ECO:0000313" key="2">
    <source>
        <dbReference type="EMBL" id="CAB4869853.1"/>
    </source>
</evidence>
<dbReference type="SMART" id="SM00332">
    <property type="entry name" value="PP2Cc"/>
    <property type="match status" value="1"/>
</dbReference>
<dbReference type="InterPro" id="IPR036457">
    <property type="entry name" value="PPM-type-like_dom_sf"/>
</dbReference>
<dbReference type="NCBIfam" id="NF033484">
    <property type="entry name" value="Stp1_PP2C_phos"/>
    <property type="match status" value="1"/>
</dbReference>